<feature type="signal peptide" evidence="3">
    <location>
        <begin position="1"/>
        <end position="23"/>
    </location>
</feature>
<dbReference type="InterPro" id="IPR008979">
    <property type="entry name" value="Galactose-bd-like_sf"/>
</dbReference>
<dbReference type="EMBL" id="PYGD01000006">
    <property type="protein sequence ID" value="PSK91144.1"/>
    <property type="molecule type" value="Genomic_DNA"/>
</dbReference>
<organism evidence="5 6">
    <name type="scientific">Taibaiella chishuiensis</name>
    <dbReference type="NCBI Taxonomy" id="1434707"/>
    <lineage>
        <taxon>Bacteria</taxon>
        <taxon>Pseudomonadati</taxon>
        <taxon>Bacteroidota</taxon>
        <taxon>Chitinophagia</taxon>
        <taxon>Chitinophagales</taxon>
        <taxon>Chitinophagaceae</taxon>
        <taxon>Taibaiella</taxon>
    </lineage>
</organism>
<dbReference type="OrthoDB" id="610585at2"/>
<dbReference type="Gene3D" id="2.60.120.260">
    <property type="entry name" value="Galactose-binding domain-like"/>
    <property type="match status" value="2"/>
</dbReference>
<dbReference type="InterPro" id="IPR013320">
    <property type="entry name" value="ConA-like_dom_sf"/>
</dbReference>
<dbReference type="RefSeq" id="WP_106523746.1">
    <property type="nucleotide sequence ID" value="NZ_PYGD01000006.1"/>
</dbReference>
<evidence type="ECO:0000313" key="5">
    <source>
        <dbReference type="EMBL" id="PSK91144.1"/>
    </source>
</evidence>
<dbReference type="SUPFAM" id="SSF49785">
    <property type="entry name" value="Galactose-binding domain-like"/>
    <property type="match status" value="2"/>
</dbReference>
<dbReference type="Pfam" id="PF02018">
    <property type="entry name" value="CBM_4_9"/>
    <property type="match status" value="2"/>
</dbReference>
<dbReference type="AlphaFoldDB" id="A0A2P8D1P1"/>
<name>A0A2P8D1P1_9BACT</name>
<evidence type="ECO:0000256" key="2">
    <source>
        <dbReference type="ARBA" id="ARBA00022801"/>
    </source>
</evidence>
<feature type="domain" description="GH16" evidence="4">
    <location>
        <begin position="350"/>
        <end position="618"/>
    </location>
</feature>
<feature type="chain" id="PRO_5015126386" evidence="3">
    <location>
        <begin position="24"/>
        <end position="760"/>
    </location>
</feature>
<gene>
    <name evidence="5" type="ORF">B0I18_106155</name>
</gene>
<sequence>MKRKLGLLVGACVLFALVNTAIAQNSCIKTPYSKKIQFVGSDNNVVENMDFEWGNYAWTFFPDQSKASVVRETSDTNAHVMRMISPDSASGNTLISQTVSNLTTGNTYTMSAYLKSNHAVNNTLPVTLRLIIIDSAGNAVVIPASFYPTDVWQQYSFNFTVPNQSNVQATKVQVLLNQGPQDTVYVDNIILQNPNLVANADFEGGIGDWMQIPDASRVLLSGNGCKGSATCMKLISRENMDGDALLSEVIPNLSLGNTYTVRAYMRSEHPESFHTAEASFQVRLNYINGWSVFIDTLIRPDTQWRLYSFTFTVPDTLQLLVSQMQLYYYRGNRDSLYVDNLELLNNGTMYPFVNSSYPHAPPGIFEEHFTGIAGQPLSFNNWLVVKKTWGQNNNGVVPENIELLDTGGIRFHGHGDLYDGPVNGATNFLGNGKIHVGACIATKNYYASGRYEVVAKLTPGMINAFWTFHYIEDLNYQSGGIKNTEIDFEFPAAPTDTFINPGYTGHKAYIDDMNLNTWGGLCNGEGNEITLRYNTNPVILSNGFHKYTIEWHTGGPGIAPSITWYVDDVFARQVTDTSRVGFRAARFWLGVWYSKDEWVNGGNTAIMDYEDQIMEVRSVKITPFYEANDVYENETDPSTGYITPQYPGYPIFPSASMKAIINNASQTLPAISPVKESVSVVPAIGNQELRVSLVNGEDDYITDIRLLNVNGQRMGQFPAALKESSVRISLSSSQYAAGIYLLQCFTHNGRILFKKVGLMK</sequence>
<dbReference type="GO" id="GO:0004553">
    <property type="term" value="F:hydrolase activity, hydrolyzing O-glycosyl compounds"/>
    <property type="evidence" value="ECO:0007669"/>
    <property type="project" value="InterPro"/>
</dbReference>
<accession>A0A2P8D1P1</accession>
<dbReference type="Gene3D" id="2.60.120.200">
    <property type="match status" value="1"/>
</dbReference>
<comment type="similarity">
    <text evidence="1">Belongs to the glycosyl hydrolase 16 family.</text>
</comment>
<evidence type="ECO:0000313" key="6">
    <source>
        <dbReference type="Proteomes" id="UP000240572"/>
    </source>
</evidence>
<dbReference type="SUPFAM" id="SSF49899">
    <property type="entry name" value="Concanavalin A-like lectins/glucanases"/>
    <property type="match status" value="1"/>
</dbReference>
<keyword evidence="2" id="KW-0378">Hydrolase</keyword>
<dbReference type="GO" id="GO:0005975">
    <property type="term" value="P:carbohydrate metabolic process"/>
    <property type="evidence" value="ECO:0007669"/>
    <property type="project" value="InterPro"/>
</dbReference>
<keyword evidence="3" id="KW-0732">Signal</keyword>
<evidence type="ECO:0000256" key="3">
    <source>
        <dbReference type="SAM" id="SignalP"/>
    </source>
</evidence>
<dbReference type="CDD" id="cd00413">
    <property type="entry name" value="Glyco_hydrolase_16"/>
    <property type="match status" value="1"/>
</dbReference>
<dbReference type="Pfam" id="PF00722">
    <property type="entry name" value="Glyco_hydro_16"/>
    <property type="match status" value="1"/>
</dbReference>
<comment type="caution">
    <text evidence="5">The sequence shown here is derived from an EMBL/GenBank/DDBJ whole genome shotgun (WGS) entry which is preliminary data.</text>
</comment>
<dbReference type="Proteomes" id="UP000240572">
    <property type="component" value="Unassembled WGS sequence"/>
</dbReference>
<protein>
    <submittedName>
        <fullName evidence="5">Carbohydrate binding protein</fullName>
    </submittedName>
</protein>
<evidence type="ECO:0000259" key="4">
    <source>
        <dbReference type="PROSITE" id="PS51762"/>
    </source>
</evidence>
<evidence type="ECO:0000256" key="1">
    <source>
        <dbReference type="ARBA" id="ARBA00006865"/>
    </source>
</evidence>
<dbReference type="InterPro" id="IPR000757">
    <property type="entry name" value="Beta-glucanase-like"/>
</dbReference>
<dbReference type="InterPro" id="IPR003305">
    <property type="entry name" value="CenC_carb-bd"/>
</dbReference>
<keyword evidence="6" id="KW-1185">Reference proteome</keyword>
<dbReference type="PROSITE" id="PS51762">
    <property type="entry name" value="GH16_2"/>
    <property type="match status" value="1"/>
</dbReference>
<proteinExistence type="inferred from homology"/>
<reference evidence="5 6" key="1">
    <citation type="submission" date="2018-03" db="EMBL/GenBank/DDBJ databases">
        <title>Genomic Encyclopedia of Type Strains, Phase III (KMG-III): the genomes of soil and plant-associated and newly described type strains.</title>
        <authorList>
            <person name="Whitman W."/>
        </authorList>
    </citation>
    <scope>NUCLEOTIDE SEQUENCE [LARGE SCALE GENOMIC DNA]</scope>
    <source>
        <strain evidence="5 6">CGMCC 1.12700</strain>
    </source>
</reference>